<organism evidence="2 3">
    <name type="scientific">Phytophthora infestans</name>
    <name type="common">Potato late blight agent</name>
    <name type="synonym">Botrytis infestans</name>
    <dbReference type="NCBI Taxonomy" id="4787"/>
    <lineage>
        <taxon>Eukaryota</taxon>
        <taxon>Sar</taxon>
        <taxon>Stramenopiles</taxon>
        <taxon>Oomycota</taxon>
        <taxon>Peronosporomycetes</taxon>
        <taxon>Peronosporales</taxon>
        <taxon>Peronosporaceae</taxon>
        <taxon>Phytophthora</taxon>
    </lineage>
</organism>
<dbReference type="Proteomes" id="UP000704712">
    <property type="component" value="Unassembled WGS sequence"/>
</dbReference>
<dbReference type="AlphaFoldDB" id="A0A8S9UZ22"/>
<feature type="compositionally biased region" description="Acidic residues" evidence="1">
    <location>
        <begin position="105"/>
        <end position="117"/>
    </location>
</feature>
<feature type="compositionally biased region" description="Polar residues" evidence="1">
    <location>
        <begin position="267"/>
        <end position="277"/>
    </location>
</feature>
<name>A0A8S9UZ22_PHYIN</name>
<accession>A0A8S9UZ22</accession>
<evidence type="ECO:0000313" key="3">
    <source>
        <dbReference type="Proteomes" id="UP000704712"/>
    </source>
</evidence>
<comment type="caution">
    <text evidence="2">The sequence shown here is derived from an EMBL/GenBank/DDBJ whole genome shotgun (WGS) entry which is preliminary data.</text>
</comment>
<evidence type="ECO:0000256" key="1">
    <source>
        <dbReference type="SAM" id="MobiDB-lite"/>
    </source>
</evidence>
<feature type="region of interest" description="Disordered" evidence="1">
    <location>
        <begin position="1"/>
        <end position="120"/>
    </location>
</feature>
<feature type="region of interest" description="Disordered" evidence="1">
    <location>
        <begin position="172"/>
        <end position="196"/>
    </location>
</feature>
<feature type="region of interest" description="Disordered" evidence="1">
    <location>
        <begin position="233"/>
        <end position="281"/>
    </location>
</feature>
<protein>
    <submittedName>
        <fullName evidence="2">Uncharacterized protein</fullName>
    </submittedName>
</protein>
<feature type="compositionally biased region" description="Low complexity" evidence="1">
    <location>
        <begin position="182"/>
        <end position="192"/>
    </location>
</feature>
<dbReference type="EMBL" id="JAACNO010000765">
    <property type="protein sequence ID" value="KAF4145037.1"/>
    <property type="molecule type" value="Genomic_DNA"/>
</dbReference>
<feature type="compositionally biased region" description="Polar residues" evidence="1">
    <location>
        <begin position="237"/>
        <end position="257"/>
    </location>
</feature>
<feature type="compositionally biased region" description="Polar residues" evidence="1">
    <location>
        <begin position="34"/>
        <end position="75"/>
    </location>
</feature>
<gene>
    <name evidence="2" type="ORF">GN958_ATG05744</name>
</gene>
<evidence type="ECO:0000313" key="2">
    <source>
        <dbReference type="EMBL" id="KAF4145037.1"/>
    </source>
</evidence>
<proteinExistence type="predicted"/>
<sequence>MARKRPRIEANGVRKPPVNQEHDRGDYSDVAAELSTSSYCRTESERSSGLPSTMLDSGRSQTAKGLRRQQQQEEAQFSCWRMAEAPTVSDDGFTSSTRLARPMEDNDCEFDNQEDQDSMIPRNAIDSSLEAYTQQEMEEIQERSSLSEGGISPTHLELAPASINSVEDHIEENTQLSEDSTESPSTSSTTETLPRLRPTAPAHCVVPNCCDYFTSPHPHYPNEVIGKTQKVEEPLNSDPSQTSPAGSEAPNETTTNESDGHSEGRTNDQTNNSSRGSQDGEFEMWDYVCPQHARRGYANEWV</sequence>
<reference evidence="2" key="1">
    <citation type="submission" date="2020-03" db="EMBL/GenBank/DDBJ databases">
        <title>Hybrid Assembly of Korean Phytophthora infestans isolates.</title>
        <authorList>
            <person name="Prokchorchik M."/>
            <person name="Lee Y."/>
            <person name="Seo J."/>
            <person name="Cho J.-H."/>
            <person name="Park Y.-E."/>
            <person name="Jang D.-C."/>
            <person name="Im J.-S."/>
            <person name="Choi J.-G."/>
            <person name="Park H.-J."/>
            <person name="Lee G.-B."/>
            <person name="Lee Y.-G."/>
            <person name="Hong S.-Y."/>
            <person name="Cho K."/>
            <person name="Sohn K.H."/>
        </authorList>
    </citation>
    <scope>NUCLEOTIDE SEQUENCE</scope>
    <source>
        <strain evidence="2">KR_2_A2</strain>
    </source>
</reference>